<dbReference type="PANTHER" id="PTHR28088:SF5">
    <property type="entry name" value="TRANSCRIPTIONAL ACTIVATOR HAA1-RELATED"/>
    <property type="match status" value="1"/>
</dbReference>
<feature type="compositionally biased region" description="Basic and acidic residues" evidence="8">
    <location>
        <begin position="141"/>
        <end position="152"/>
    </location>
</feature>
<keyword evidence="3" id="KW-0862">Zinc</keyword>
<feature type="region of interest" description="Disordered" evidence="8">
    <location>
        <begin position="371"/>
        <end position="395"/>
    </location>
</feature>
<dbReference type="GO" id="GO:0000978">
    <property type="term" value="F:RNA polymerase II cis-regulatory region sequence-specific DNA binding"/>
    <property type="evidence" value="ECO:0007669"/>
    <property type="project" value="TreeGrafter"/>
</dbReference>
<keyword evidence="4" id="KW-0186">Copper</keyword>
<dbReference type="GO" id="GO:0006878">
    <property type="term" value="P:intracellular copper ion homeostasis"/>
    <property type="evidence" value="ECO:0007669"/>
    <property type="project" value="TreeGrafter"/>
</dbReference>
<feature type="region of interest" description="Disordered" evidence="8">
    <location>
        <begin position="141"/>
        <end position="170"/>
    </location>
</feature>
<keyword evidence="5" id="KW-0805">Transcription regulation</keyword>
<comment type="subcellular location">
    <subcellularLocation>
        <location evidence="1">Nucleus</location>
    </subcellularLocation>
</comment>
<sequence length="614" mass="65176">MVFVGDKKYACETCIKGHRSSSCKHTDRPLYEIKKKGRPVTQCEHCRELRKTKQVHVKCMCGSKEREDGEGASASRSVKVPANATFPSGLPEELEASVAFHLGSDGSDSDHSGHGSSGPCNCKDGASCDCCTPRVPRGQRLIRDRDRRESRGSLEGIKSPPTADSEPQITQPAGLVVTANSGEYRPVLPRPVPQRQSSPPKAVEHAGSVAMKTTMVRNQSHGQMFYSPYGRAYEFTRSADYVSEPSTSQRMLQQELSGTSSPYTDQQPAVMSDSMPSWFPSFSVSTPGGTTVPTTLCGCGSSCACAGCAIHRGPNVDTGASCANPGACMGCLDCAILSIPASVPPDSVEGQQEASQLQAIDDWIRQVSSMLGSASASSQPEPSLRVIPDEGTGRTNDAGLRFDPSMLQTYALWNELQNGQLQGQPAQRAPEECCSGRCKCPAGLCSCSADCCGCCQGCDCAECPHEENPNRMLTFAISGERSPCCGGADQAHLTPRSPVAVVPGWSGQSLTVPRTSLSRASSSSSHSSSHQSYSSTPGSVHDGAASQSEDVHALRSSLRMMNTDMDMDMDVNMHVPASQMNSPSPIPIPSTDPDHRTSSGSVEYGVGPGIVRMF</sequence>
<evidence type="ECO:0000256" key="7">
    <source>
        <dbReference type="ARBA" id="ARBA00023242"/>
    </source>
</evidence>
<evidence type="ECO:0000256" key="2">
    <source>
        <dbReference type="ARBA" id="ARBA00022723"/>
    </source>
</evidence>
<dbReference type="InterPro" id="IPR001083">
    <property type="entry name" value="Cu_fist_DNA-bd_dom"/>
</dbReference>
<feature type="region of interest" description="Disordered" evidence="8">
    <location>
        <begin position="65"/>
        <end position="88"/>
    </location>
</feature>
<keyword evidence="7" id="KW-0539">Nucleus</keyword>
<dbReference type="InterPro" id="IPR036395">
    <property type="entry name" value="Cu_fist_DNA-bd_dom_sf"/>
</dbReference>
<keyword evidence="11" id="KW-1185">Reference proteome</keyword>
<evidence type="ECO:0000313" key="11">
    <source>
        <dbReference type="Proteomes" id="UP000287166"/>
    </source>
</evidence>
<dbReference type="Proteomes" id="UP000287166">
    <property type="component" value="Unassembled WGS sequence"/>
</dbReference>
<evidence type="ECO:0000259" key="9">
    <source>
        <dbReference type="PROSITE" id="PS50073"/>
    </source>
</evidence>
<dbReference type="GeneID" id="38780570"/>
<dbReference type="GO" id="GO:0000981">
    <property type="term" value="F:DNA-binding transcription factor activity, RNA polymerase II-specific"/>
    <property type="evidence" value="ECO:0007669"/>
    <property type="project" value="TreeGrafter"/>
</dbReference>
<dbReference type="FunCoup" id="A0A401GN65">
    <property type="interactions" value="171"/>
</dbReference>
<evidence type="ECO:0000256" key="4">
    <source>
        <dbReference type="ARBA" id="ARBA00023008"/>
    </source>
</evidence>
<dbReference type="InParanoid" id="A0A401GN65"/>
<evidence type="ECO:0000256" key="8">
    <source>
        <dbReference type="SAM" id="MobiDB-lite"/>
    </source>
</evidence>
<dbReference type="GO" id="GO:0045944">
    <property type="term" value="P:positive regulation of transcription by RNA polymerase II"/>
    <property type="evidence" value="ECO:0007669"/>
    <property type="project" value="TreeGrafter"/>
</dbReference>
<dbReference type="FunFam" id="3.90.430.10:FF:000001">
    <property type="entry name" value="Copper fist DNA-binding protein"/>
    <property type="match status" value="1"/>
</dbReference>
<dbReference type="SUPFAM" id="SSF57879">
    <property type="entry name" value="Zinc domain conserved in yeast copper-regulated transcription factors"/>
    <property type="match status" value="1"/>
</dbReference>
<protein>
    <submittedName>
        <fullName evidence="10">Copper-fist transcription factor</fullName>
    </submittedName>
</protein>
<dbReference type="GO" id="GO:0006879">
    <property type="term" value="P:intracellular iron ion homeostasis"/>
    <property type="evidence" value="ECO:0007669"/>
    <property type="project" value="TreeGrafter"/>
</dbReference>
<dbReference type="SMART" id="SM00412">
    <property type="entry name" value="Cu_FIST"/>
    <property type="match status" value="1"/>
</dbReference>
<proteinExistence type="predicted"/>
<dbReference type="Gene3D" id="3.90.430.10">
    <property type="entry name" value="Copper fist DNA-binding domain"/>
    <property type="match status" value="1"/>
</dbReference>
<feature type="region of interest" description="Disordered" evidence="8">
    <location>
        <begin position="578"/>
        <end position="604"/>
    </location>
</feature>
<dbReference type="Pfam" id="PF00649">
    <property type="entry name" value="Copper-fist"/>
    <property type="match status" value="1"/>
</dbReference>
<dbReference type="PANTHER" id="PTHR28088">
    <property type="entry name" value="TRANSCRIPTIONAL ACTIVATOR HAA1-RELATED"/>
    <property type="match status" value="1"/>
</dbReference>
<dbReference type="OrthoDB" id="5600085at2759"/>
<dbReference type="InterPro" id="IPR051763">
    <property type="entry name" value="Copper_Homeo_Regul"/>
</dbReference>
<dbReference type="AlphaFoldDB" id="A0A401GN65"/>
<dbReference type="STRING" id="139825.A0A401GN65"/>
<dbReference type="PROSITE" id="PS01119">
    <property type="entry name" value="COPPER_FIST_1"/>
    <property type="match status" value="1"/>
</dbReference>
<evidence type="ECO:0000313" key="10">
    <source>
        <dbReference type="EMBL" id="GBE83653.1"/>
    </source>
</evidence>
<evidence type="ECO:0000256" key="5">
    <source>
        <dbReference type="ARBA" id="ARBA00023015"/>
    </source>
</evidence>
<dbReference type="SMART" id="SM01090">
    <property type="entry name" value="Copper-fist"/>
    <property type="match status" value="1"/>
</dbReference>
<dbReference type="GO" id="GO:0005507">
    <property type="term" value="F:copper ion binding"/>
    <property type="evidence" value="ECO:0007669"/>
    <property type="project" value="InterPro"/>
</dbReference>
<name>A0A401GN65_9APHY</name>
<feature type="domain" description="Copper-fist" evidence="9">
    <location>
        <begin position="1"/>
        <end position="40"/>
    </location>
</feature>
<keyword evidence="6" id="KW-0804">Transcription</keyword>
<accession>A0A401GN65</accession>
<dbReference type="PRINTS" id="PR00617">
    <property type="entry name" value="COPPERFIST"/>
</dbReference>
<feature type="compositionally biased region" description="Low complexity" evidence="8">
    <location>
        <begin position="516"/>
        <end position="539"/>
    </location>
</feature>
<feature type="region of interest" description="Disordered" evidence="8">
    <location>
        <begin position="514"/>
        <end position="552"/>
    </location>
</feature>
<dbReference type="PROSITE" id="PS50073">
    <property type="entry name" value="COPPER_FIST_2"/>
    <property type="match status" value="1"/>
</dbReference>
<dbReference type="GO" id="GO:0005634">
    <property type="term" value="C:nucleus"/>
    <property type="evidence" value="ECO:0007669"/>
    <property type="project" value="UniProtKB-SubCell"/>
</dbReference>
<evidence type="ECO:0000256" key="6">
    <source>
        <dbReference type="ARBA" id="ARBA00023163"/>
    </source>
</evidence>
<organism evidence="10 11">
    <name type="scientific">Sparassis crispa</name>
    <dbReference type="NCBI Taxonomy" id="139825"/>
    <lineage>
        <taxon>Eukaryota</taxon>
        <taxon>Fungi</taxon>
        <taxon>Dikarya</taxon>
        <taxon>Basidiomycota</taxon>
        <taxon>Agaricomycotina</taxon>
        <taxon>Agaricomycetes</taxon>
        <taxon>Polyporales</taxon>
        <taxon>Sparassidaceae</taxon>
        <taxon>Sparassis</taxon>
    </lineage>
</organism>
<dbReference type="RefSeq" id="XP_027614566.1">
    <property type="nucleotide sequence ID" value="XM_027758765.1"/>
</dbReference>
<keyword evidence="2" id="KW-0479">Metal-binding</keyword>
<evidence type="ECO:0000256" key="1">
    <source>
        <dbReference type="ARBA" id="ARBA00004123"/>
    </source>
</evidence>
<evidence type="ECO:0000256" key="3">
    <source>
        <dbReference type="ARBA" id="ARBA00022833"/>
    </source>
</evidence>
<reference evidence="10 11" key="1">
    <citation type="journal article" date="2018" name="Sci. Rep.">
        <title>Genome sequence of the cauliflower mushroom Sparassis crispa (Hanabiratake) and its association with beneficial usage.</title>
        <authorList>
            <person name="Kiyama R."/>
            <person name="Furutani Y."/>
            <person name="Kawaguchi K."/>
            <person name="Nakanishi T."/>
        </authorList>
    </citation>
    <scope>NUCLEOTIDE SEQUENCE [LARGE SCALE GENOMIC DNA]</scope>
</reference>
<gene>
    <name evidence="10" type="ORF">SCP_0507080</name>
</gene>
<comment type="caution">
    <text evidence="10">The sequence shown here is derived from an EMBL/GenBank/DDBJ whole genome shotgun (WGS) entry which is preliminary data.</text>
</comment>
<dbReference type="EMBL" id="BFAD01000005">
    <property type="protein sequence ID" value="GBE83653.1"/>
    <property type="molecule type" value="Genomic_DNA"/>
</dbReference>